<dbReference type="InterPro" id="IPR023214">
    <property type="entry name" value="HAD_sf"/>
</dbReference>
<dbReference type="Proteomes" id="UP000464658">
    <property type="component" value="Chromosome"/>
</dbReference>
<name>A0A5S9M645_BACIA</name>
<reference evidence="1 2" key="1">
    <citation type="submission" date="2019-12" db="EMBL/GenBank/DDBJ databases">
        <title>Full genome sequence of a Bacillus safensis strain isolated from commercially available natto in Indonesia.</title>
        <authorList>
            <person name="Yoshida M."/>
            <person name="Uomi M."/>
            <person name="Waturangi D."/>
            <person name="Ekaputri J.J."/>
            <person name="Setiamarga D.H.E."/>
        </authorList>
    </citation>
    <scope>NUCLEOTIDE SEQUENCE [LARGE SCALE GENOMIC DNA]</scope>
    <source>
        <strain evidence="1 2">IDN1</strain>
    </source>
</reference>
<accession>A0A5S9M645</accession>
<organism evidence="1 2">
    <name type="scientific">Bacillus safensis</name>
    <dbReference type="NCBI Taxonomy" id="561879"/>
    <lineage>
        <taxon>Bacteria</taxon>
        <taxon>Bacillati</taxon>
        <taxon>Bacillota</taxon>
        <taxon>Bacilli</taxon>
        <taxon>Bacillales</taxon>
        <taxon>Bacillaceae</taxon>
        <taxon>Bacillus</taxon>
    </lineage>
</organism>
<proteinExistence type="predicted"/>
<dbReference type="Gene3D" id="3.40.50.1000">
    <property type="entry name" value="HAD superfamily/HAD-like"/>
    <property type="match status" value="1"/>
</dbReference>
<gene>
    <name evidence="1" type="ORF">BsIDN1_26050</name>
</gene>
<evidence type="ECO:0000313" key="2">
    <source>
        <dbReference type="Proteomes" id="UP000464658"/>
    </source>
</evidence>
<protein>
    <submittedName>
        <fullName evidence="1">Uncharacterized protein</fullName>
    </submittedName>
</protein>
<dbReference type="InterPro" id="IPR036412">
    <property type="entry name" value="HAD-like_sf"/>
</dbReference>
<dbReference type="AlphaFoldDB" id="A0A5S9M645"/>
<sequence length="46" mass="4793">MISFAGTGVAMGNAVSELKALADFVTKPVDEDGIFHAVTQLGLIKE</sequence>
<evidence type="ECO:0000313" key="1">
    <source>
        <dbReference type="EMBL" id="BBP88987.1"/>
    </source>
</evidence>
<dbReference type="Pfam" id="PF08282">
    <property type="entry name" value="Hydrolase_3"/>
    <property type="match status" value="1"/>
</dbReference>
<dbReference type="EMBL" id="AP021906">
    <property type="protein sequence ID" value="BBP88987.1"/>
    <property type="molecule type" value="Genomic_DNA"/>
</dbReference>
<dbReference type="SUPFAM" id="SSF56784">
    <property type="entry name" value="HAD-like"/>
    <property type="match status" value="1"/>
</dbReference>